<name>A0A0M8QMJ5_9ACTN</name>
<evidence type="ECO:0000259" key="1">
    <source>
        <dbReference type="Pfam" id="PF07883"/>
    </source>
</evidence>
<protein>
    <submittedName>
        <fullName evidence="2">Cupin 2 conserved barrel domain protein</fullName>
    </submittedName>
</protein>
<dbReference type="InterPro" id="IPR013096">
    <property type="entry name" value="Cupin_2"/>
</dbReference>
<keyword evidence="3" id="KW-1185">Reference proteome</keyword>
<dbReference type="InterPro" id="IPR053146">
    <property type="entry name" value="QDO-like"/>
</dbReference>
<dbReference type="PANTHER" id="PTHR36440:SF1">
    <property type="entry name" value="PUTATIVE (AFU_ORTHOLOGUE AFUA_8G07350)-RELATED"/>
    <property type="match status" value="1"/>
</dbReference>
<dbReference type="InterPro" id="IPR014710">
    <property type="entry name" value="RmlC-like_jellyroll"/>
</dbReference>
<dbReference type="SUPFAM" id="SSF51182">
    <property type="entry name" value="RmlC-like cupins"/>
    <property type="match status" value="1"/>
</dbReference>
<gene>
    <name evidence="2" type="ORF">ADK41_13710</name>
</gene>
<dbReference type="Pfam" id="PF07883">
    <property type="entry name" value="Cupin_2"/>
    <property type="match status" value="1"/>
</dbReference>
<dbReference type="InterPro" id="IPR011051">
    <property type="entry name" value="RmlC_Cupin_sf"/>
</dbReference>
<dbReference type="Gene3D" id="2.60.120.10">
    <property type="entry name" value="Jelly Rolls"/>
    <property type="match status" value="1"/>
</dbReference>
<evidence type="ECO:0000313" key="3">
    <source>
        <dbReference type="Proteomes" id="UP000037773"/>
    </source>
</evidence>
<dbReference type="PATRIC" id="fig|36816.3.peg.2963"/>
<reference evidence="2 3" key="1">
    <citation type="submission" date="2015-07" db="EMBL/GenBank/DDBJ databases">
        <authorList>
            <person name="Noorani M."/>
        </authorList>
    </citation>
    <scope>NUCLEOTIDE SEQUENCE [LARGE SCALE GENOMIC DNA]</scope>
    <source>
        <strain evidence="2 3">NRRL B-24567</strain>
    </source>
</reference>
<accession>A0A0M8QMJ5</accession>
<comment type="caution">
    <text evidence="2">The sequence shown here is derived from an EMBL/GenBank/DDBJ whole genome shotgun (WGS) entry which is preliminary data.</text>
</comment>
<dbReference type="PANTHER" id="PTHR36440">
    <property type="entry name" value="PUTATIVE (AFU_ORTHOLOGUE AFUA_8G07350)-RELATED"/>
    <property type="match status" value="1"/>
</dbReference>
<evidence type="ECO:0000313" key="2">
    <source>
        <dbReference type="EMBL" id="KOT39826.1"/>
    </source>
</evidence>
<feature type="domain" description="Cupin type-2" evidence="1">
    <location>
        <begin position="41"/>
        <end position="110"/>
    </location>
</feature>
<dbReference type="OrthoDB" id="3620182at2"/>
<dbReference type="AlphaFoldDB" id="A0A0M8QMJ5"/>
<dbReference type="Proteomes" id="UP000037773">
    <property type="component" value="Unassembled WGS sequence"/>
</dbReference>
<dbReference type="EMBL" id="LGCN01000132">
    <property type="protein sequence ID" value="KOT39826.1"/>
    <property type="molecule type" value="Genomic_DNA"/>
</dbReference>
<dbReference type="RefSeq" id="WP_030818971.1">
    <property type="nucleotide sequence ID" value="NZ_JBFBKA010000077.1"/>
</dbReference>
<proteinExistence type="predicted"/>
<sequence>MKRVHRTQVKAEIVREPGAKETTHRKLIDTPDGADRFVLTEFEVAPNGSTPPHFHEWEHEIYVIEGSMGLVMPDQGRTEQVGPGDAIFIPRNEPHGFVTGPDQTCRFLVVAPTERPPVRNVFLSEDPYEYTQLPEYTSLLEGK</sequence>
<organism evidence="2 3">
    <name type="scientific">Streptomyces caelestis</name>
    <dbReference type="NCBI Taxonomy" id="36816"/>
    <lineage>
        <taxon>Bacteria</taxon>
        <taxon>Bacillati</taxon>
        <taxon>Actinomycetota</taxon>
        <taxon>Actinomycetes</taxon>
        <taxon>Kitasatosporales</taxon>
        <taxon>Streptomycetaceae</taxon>
        <taxon>Streptomyces</taxon>
    </lineage>
</organism>